<dbReference type="EMBL" id="AQHV01000016">
    <property type="protein sequence ID" value="KKB50243.1"/>
    <property type="molecule type" value="Genomic_DNA"/>
</dbReference>
<dbReference type="PANTHER" id="PTHR43035">
    <property type="entry name" value="FATTY ACID REPRESSION MUTANT PROTEIN 2-RELATED"/>
    <property type="match status" value="1"/>
</dbReference>
<evidence type="ECO:0000256" key="1">
    <source>
        <dbReference type="ARBA" id="ARBA00004496"/>
    </source>
</evidence>
<dbReference type="Pfam" id="PF00881">
    <property type="entry name" value="Nitroreductase"/>
    <property type="match status" value="1"/>
</dbReference>
<dbReference type="Gene3D" id="3.40.109.10">
    <property type="entry name" value="NADH Oxidase"/>
    <property type="match status" value="1"/>
</dbReference>
<gene>
    <name evidence="5" type="ORF">HMPREF1535_03592</name>
</gene>
<dbReference type="GO" id="GO:0034599">
    <property type="term" value="P:cellular response to oxidative stress"/>
    <property type="evidence" value="ECO:0007669"/>
    <property type="project" value="InterPro"/>
</dbReference>
<dbReference type="InterPro" id="IPR029479">
    <property type="entry name" value="Nitroreductase"/>
</dbReference>
<proteinExistence type="predicted"/>
<dbReference type="RefSeq" id="WP_046146999.1">
    <property type="nucleotide sequence ID" value="NZ_KQ033913.1"/>
</dbReference>
<dbReference type="STRING" id="927665.HMPREF1535_03592"/>
<evidence type="ECO:0000313" key="6">
    <source>
        <dbReference type="Proteomes" id="UP000033047"/>
    </source>
</evidence>
<dbReference type="GO" id="GO:0016491">
    <property type="term" value="F:oxidoreductase activity"/>
    <property type="evidence" value="ECO:0007669"/>
    <property type="project" value="UniProtKB-KW"/>
</dbReference>
<dbReference type="SUPFAM" id="SSF55469">
    <property type="entry name" value="FMN-dependent nitroreductase-like"/>
    <property type="match status" value="1"/>
</dbReference>
<evidence type="ECO:0000256" key="2">
    <source>
        <dbReference type="ARBA" id="ARBA00022490"/>
    </source>
</evidence>
<dbReference type="PANTHER" id="PTHR43035:SF1">
    <property type="entry name" value="FATTY ACID REPRESSION MUTANT PROTEIN 2-RELATED"/>
    <property type="match status" value="1"/>
</dbReference>
<dbReference type="InterPro" id="IPR033877">
    <property type="entry name" value="Frm2/Hbn1"/>
</dbReference>
<keyword evidence="2" id="KW-0963">Cytoplasm</keyword>
<dbReference type="CDD" id="cd02140">
    <property type="entry name" value="Frm2-like"/>
    <property type="match status" value="1"/>
</dbReference>
<dbReference type="Proteomes" id="UP000033047">
    <property type="component" value="Unassembled WGS sequence"/>
</dbReference>
<accession>A0A0F5IXN8</accession>
<organism evidence="5 6">
    <name type="scientific">Parabacteroides goldsteinii DSM 19448 = WAL 12034</name>
    <dbReference type="NCBI Taxonomy" id="927665"/>
    <lineage>
        <taxon>Bacteria</taxon>
        <taxon>Pseudomonadati</taxon>
        <taxon>Bacteroidota</taxon>
        <taxon>Bacteroidia</taxon>
        <taxon>Bacteroidales</taxon>
        <taxon>Tannerellaceae</taxon>
        <taxon>Parabacteroides</taxon>
    </lineage>
</organism>
<keyword evidence="3" id="KW-0560">Oxidoreductase</keyword>
<dbReference type="GO" id="GO:0005737">
    <property type="term" value="C:cytoplasm"/>
    <property type="evidence" value="ECO:0007669"/>
    <property type="project" value="UniProtKB-SubCell"/>
</dbReference>
<protein>
    <recommendedName>
        <fullName evidence="4">Nitroreductase domain-containing protein</fullName>
    </recommendedName>
</protein>
<name>A0A0F5IXN8_9BACT</name>
<dbReference type="HOGENOM" id="CLU_073125_1_0_10"/>
<reference evidence="5 6" key="1">
    <citation type="submission" date="2013-04" db="EMBL/GenBank/DDBJ databases">
        <title>The Genome Sequence of Parabacteroides goldsteinii DSM 19448.</title>
        <authorList>
            <consortium name="The Broad Institute Genomics Platform"/>
            <person name="Earl A."/>
            <person name="Ward D."/>
            <person name="Feldgarden M."/>
            <person name="Gevers D."/>
            <person name="Martens E."/>
            <person name="Sakamoto M."/>
            <person name="Benno Y."/>
            <person name="Song Y."/>
            <person name="Liu C."/>
            <person name="Lee J."/>
            <person name="Bolanos M."/>
            <person name="Vaisanen M.L."/>
            <person name="Finegold S.M."/>
            <person name="Walker B."/>
            <person name="Young S."/>
            <person name="Zeng Q."/>
            <person name="Gargeya S."/>
            <person name="Fitzgerald M."/>
            <person name="Haas B."/>
            <person name="Abouelleil A."/>
            <person name="Allen A.W."/>
            <person name="Alvarado L."/>
            <person name="Arachchi H.M."/>
            <person name="Berlin A.M."/>
            <person name="Chapman S.B."/>
            <person name="Gainer-Dewar J."/>
            <person name="Goldberg J."/>
            <person name="Griggs A."/>
            <person name="Gujja S."/>
            <person name="Hansen M."/>
            <person name="Howarth C."/>
            <person name="Imamovic A."/>
            <person name="Ireland A."/>
            <person name="Larimer J."/>
            <person name="McCowan C."/>
            <person name="Murphy C."/>
            <person name="Pearson M."/>
            <person name="Poon T.W."/>
            <person name="Priest M."/>
            <person name="Roberts A."/>
            <person name="Saif S."/>
            <person name="Shea T."/>
            <person name="Sisk P."/>
            <person name="Sykes S."/>
            <person name="Wortman J."/>
            <person name="Nusbaum C."/>
            <person name="Birren B."/>
        </authorList>
    </citation>
    <scope>NUCLEOTIDE SEQUENCE [LARGE SCALE GENOMIC DNA]</scope>
    <source>
        <strain evidence="5 6">DSM 19448</strain>
    </source>
</reference>
<sequence>MTRNFKEAVEHRRTYYNITNNSPISDHEIKELIAFAVKNVPSAFNSQSTRIVLLLGKNHKKFWDITKEALKAIVPAEAFKKTLAKINTSFDCGYGIVLFFEDMEVVENLQKAFPSYKDNFPVWSQQTSAMHQFAIWTMLEDAGLGASLQHYNPLIDEKVQNEWKLNPNWKLIAQMPFGTPTQKPGEKEFNPIQERFFTFE</sequence>
<comment type="subcellular location">
    <subcellularLocation>
        <location evidence="1">Cytoplasm</location>
    </subcellularLocation>
</comment>
<dbReference type="PATRIC" id="fig|927665.4.peg.3695"/>
<dbReference type="InterPro" id="IPR000415">
    <property type="entry name" value="Nitroreductase-like"/>
</dbReference>
<comment type="caution">
    <text evidence="5">The sequence shown here is derived from an EMBL/GenBank/DDBJ whole genome shotgun (WGS) entry which is preliminary data.</text>
</comment>
<dbReference type="FunFam" id="3.40.109.10:FF:000001">
    <property type="entry name" value="Nitroreductase family"/>
    <property type="match status" value="1"/>
</dbReference>
<evidence type="ECO:0000313" key="5">
    <source>
        <dbReference type="EMBL" id="KKB50243.1"/>
    </source>
</evidence>
<evidence type="ECO:0000256" key="3">
    <source>
        <dbReference type="ARBA" id="ARBA00023002"/>
    </source>
</evidence>
<feature type="domain" description="Nitroreductase" evidence="4">
    <location>
        <begin position="10"/>
        <end position="178"/>
    </location>
</feature>
<evidence type="ECO:0000259" key="4">
    <source>
        <dbReference type="Pfam" id="PF00881"/>
    </source>
</evidence>
<dbReference type="AlphaFoldDB" id="A0A0F5IXN8"/>